<dbReference type="RefSeq" id="WP_198738188.1">
    <property type="nucleotide sequence ID" value="NZ_JAEIOS010000011.1"/>
</dbReference>
<dbReference type="InterPro" id="IPR020846">
    <property type="entry name" value="MFS_dom"/>
</dbReference>
<name>A0A934M4M1_9CORY</name>
<feature type="transmembrane region" description="Helical" evidence="5">
    <location>
        <begin position="80"/>
        <end position="98"/>
    </location>
</feature>
<evidence type="ECO:0000259" key="6">
    <source>
        <dbReference type="PROSITE" id="PS50850"/>
    </source>
</evidence>
<feature type="domain" description="Major facilitator superfamily (MFS) profile" evidence="6">
    <location>
        <begin position="1"/>
        <end position="99"/>
    </location>
</feature>
<dbReference type="GO" id="GO:0005886">
    <property type="term" value="C:plasma membrane"/>
    <property type="evidence" value="ECO:0007669"/>
    <property type="project" value="UniProtKB-SubCell"/>
</dbReference>
<evidence type="ECO:0000313" key="7">
    <source>
        <dbReference type="EMBL" id="MBI8989181.1"/>
    </source>
</evidence>
<keyword evidence="4 5" id="KW-0472">Membrane</keyword>
<evidence type="ECO:0000256" key="1">
    <source>
        <dbReference type="ARBA" id="ARBA00004651"/>
    </source>
</evidence>
<dbReference type="PROSITE" id="PS50850">
    <property type="entry name" value="MFS"/>
    <property type="match status" value="1"/>
</dbReference>
<dbReference type="InterPro" id="IPR011701">
    <property type="entry name" value="MFS"/>
</dbReference>
<dbReference type="SUPFAM" id="SSF103473">
    <property type="entry name" value="MFS general substrate transporter"/>
    <property type="match status" value="1"/>
</dbReference>
<keyword evidence="8" id="KW-1185">Reference proteome</keyword>
<keyword evidence="2 5" id="KW-0812">Transmembrane</keyword>
<organism evidence="7 8">
    <name type="scientific">Corynebacterium meridianum</name>
    <dbReference type="NCBI Taxonomy" id="2765363"/>
    <lineage>
        <taxon>Bacteria</taxon>
        <taxon>Bacillati</taxon>
        <taxon>Actinomycetota</taxon>
        <taxon>Actinomycetes</taxon>
        <taxon>Mycobacteriales</taxon>
        <taxon>Corynebacteriaceae</taxon>
        <taxon>Corynebacterium</taxon>
    </lineage>
</organism>
<keyword evidence="3 5" id="KW-1133">Transmembrane helix</keyword>
<feature type="transmembrane region" description="Helical" evidence="5">
    <location>
        <begin position="6"/>
        <end position="35"/>
    </location>
</feature>
<evidence type="ECO:0000256" key="3">
    <source>
        <dbReference type="ARBA" id="ARBA00022989"/>
    </source>
</evidence>
<accession>A0A934M4M1</accession>
<evidence type="ECO:0000256" key="2">
    <source>
        <dbReference type="ARBA" id="ARBA00022692"/>
    </source>
</evidence>
<feature type="transmembrane region" description="Helical" evidence="5">
    <location>
        <begin position="56"/>
        <end position="74"/>
    </location>
</feature>
<proteinExistence type="predicted"/>
<dbReference type="EMBL" id="JAEIOS010000011">
    <property type="protein sequence ID" value="MBI8989181.1"/>
    <property type="molecule type" value="Genomic_DNA"/>
</dbReference>
<sequence>MNGYVPASVASALCALGAGALILGRSILVDAAVFFMSLSMSMRTRLFAGQEHSRAVSAWIAAVALDIPVGPVLVSFLLDHFWWCSVFLLNIPLCLIAFI</sequence>
<evidence type="ECO:0000256" key="4">
    <source>
        <dbReference type="ARBA" id="ARBA00023136"/>
    </source>
</evidence>
<dbReference type="GO" id="GO:0022857">
    <property type="term" value="F:transmembrane transporter activity"/>
    <property type="evidence" value="ECO:0007669"/>
    <property type="project" value="InterPro"/>
</dbReference>
<comment type="caution">
    <text evidence="7">The sequence shown here is derived from an EMBL/GenBank/DDBJ whole genome shotgun (WGS) entry which is preliminary data.</text>
</comment>
<evidence type="ECO:0000313" key="8">
    <source>
        <dbReference type="Proteomes" id="UP000645966"/>
    </source>
</evidence>
<gene>
    <name evidence="7" type="ORF">JDV75_05330</name>
</gene>
<dbReference type="Pfam" id="PF07690">
    <property type="entry name" value="MFS_1"/>
    <property type="match status" value="1"/>
</dbReference>
<reference evidence="7" key="1">
    <citation type="submission" date="2020-12" db="EMBL/GenBank/DDBJ databases">
        <title>Genome public.</title>
        <authorList>
            <person name="Sun Q."/>
        </authorList>
    </citation>
    <scope>NUCLEOTIDE SEQUENCE</scope>
    <source>
        <strain evidence="7">CCM 8863</strain>
    </source>
</reference>
<dbReference type="Proteomes" id="UP000645966">
    <property type="component" value="Unassembled WGS sequence"/>
</dbReference>
<evidence type="ECO:0000256" key="5">
    <source>
        <dbReference type="SAM" id="Phobius"/>
    </source>
</evidence>
<dbReference type="InterPro" id="IPR036259">
    <property type="entry name" value="MFS_trans_sf"/>
</dbReference>
<protein>
    <submittedName>
        <fullName evidence="7">MFS transporter</fullName>
    </submittedName>
</protein>
<comment type="subcellular location">
    <subcellularLocation>
        <location evidence="1">Cell membrane</location>
        <topology evidence="1">Multi-pass membrane protein</topology>
    </subcellularLocation>
</comment>
<dbReference type="Gene3D" id="1.20.1720.10">
    <property type="entry name" value="Multidrug resistance protein D"/>
    <property type="match status" value="1"/>
</dbReference>
<dbReference type="AlphaFoldDB" id="A0A934M4M1"/>